<dbReference type="PANTHER" id="PTHR34853">
    <property type="match status" value="1"/>
</dbReference>
<dbReference type="STRING" id="106370.Francci3_0030"/>
<evidence type="ECO:0000256" key="1">
    <source>
        <dbReference type="SAM" id="MobiDB-lite"/>
    </source>
</evidence>
<dbReference type="SUPFAM" id="SSF53474">
    <property type="entry name" value="alpha/beta-Hydrolases"/>
    <property type="match status" value="1"/>
</dbReference>
<keyword evidence="4" id="KW-1185">Reference proteome</keyword>
<accession>Q2JH18</accession>
<dbReference type="HOGENOM" id="CLU_029538_3_3_11"/>
<dbReference type="ESTHER" id="9acto-q2jh18">
    <property type="family name" value="Fungal-Bact_LIP"/>
</dbReference>
<dbReference type="Pfam" id="PF03583">
    <property type="entry name" value="LIP"/>
    <property type="match status" value="1"/>
</dbReference>
<sequence length="442" mass="45795">MRSARSARSARSGRPTRPAAGATPVGAHRCPSHPVRTPLLMVLLLLGLLLGLLPLAACGKRDGNDGSSPAISAGGPDERGASLPPGTRGEILSSQVVAPAPTGIRAWRVMYRSHATSGVDIPVSGIILAPEENVPVPPGGRRIVAFGHGTTGLKDACAPSAARPALIAAASTFPLVRAGYVVALTDYPGLGSPGEHAIYVAEPEGRAVLDAARAAAALKATGAGRDVVLWGYSQGGQAVLAAGAIAAAYAPELRIRGVVATAPLADLPASLATLQHNADGVAYVLLAMIGLSVEDRTINLDRVLTPTGRRLLSIARDRCATDLIRASIGTSVSTAFTVNPLDHQPFAAGFARQREVALRKMAPTLVLQGDLDLVIRRPVTDSVVTGLCRKGTTVDYRRYPDADHGTVLGASMAELTAWVAQRFAPHPPPVTDICEMRAARFG</sequence>
<dbReference type="InterPro" id="IPR005152">
    <property type="entry name" value="Lipase_secreted"/>
</dbReference>
<reference evidence="3 4" key="1">
    <citation type="journal article" date="2007" name="Genome Res.">
        <title>Genome characteristics of facultatively symbiotic Frankia sp. strains reflect host range and host plant biogeography.</title>
        <authorList>
            <person name="Normand P."/>
            <person name="Lapierre P."/>
            <person name="Tisa L.S."/>
            <person name="Gogarten J.P."/>
            <person name="Alloisio N."/>
            <person name="Bagnarol E."/>
            <person name="Bassi C.A."/>
            <person name="Berry A.M."/>
            <person name="Bickhart D.M."/>
            <person name="Choisne N."/>
            <person name="Couloux A."/>
            <person name="Cournoyer B."/>
            <person name="Cruveiller S."/>
            <person name="Daubin V."/>
            <person name="Demange N."/>
            <person name="Francino M.P."/>
            <person name="Goltsman E."/>
            <person name="Huang Y."/>
            <person name="Kopp O.R."/>
            <person name="Labarre L."/>
            <person name="Lapidus A."/>
            <person name="Lavire C."/>
            <person name="Marechal J."/>
            <person name="Martinez M."/>
            <person name="Mastronunzio J.E."/>
            <person name="Mullin B.C."/>
            <person name="Niemann J."/>
            <person name="Pujic P."/>
            <person name="Rawnsley T."/>
            <person name="Rouy Z."/>
            <person name="Schenowitz C."/>
            <person name="Sellstedt A."/>
            <person name="Tavares F."/>
            <person name="Tomkins J.P."/>
            <person name="Vallenet D."/>
            <person name="Valverde C."/>
            <person name="Wall L.G."/>
            <person name="Wang Y."/>
            <person name="Medigue C."/>
            <person name="Benson D.R."/>
        </authorList>
    </citation>
    <scope>NUCLEOTIDE SEQUENCE [LARGE SCALE GENOMIC DNA]</scope>
    <source>
        <strain evidence="4">DSM 45818 / CECT 9043 / CcI3</strain>
    </source>
</reference>
<dbReference type="GO" id="GO:0016042">
    <property type="term" value="P:lipid catabolic process"/>
    <property type="evidence" value="ECO:0007669"/>
    <property type="project" value="InterPro"/>
</dbReference>
<proteinExistence type="predicted"/>
<protein>
    <submittedName>
        <fullName evidence="3">Secretory lipase</fullName>
    </submittedName>
</protein>
<dbReference type="PANTHER" id="PTHR34853:SF1">
    <property type="entry name" value="LIPASE 5"/>
    <property type="match status" value="1"/>
</dbReference>
<keyword evidence="2" id="KW-0812">Transmembrane</keyword>
<keyword evidence="2" id="KW-0472">Membrane</keyword>
<dbReference type="Gene3D" id="3.40.50.1820">
    <property type="entry name" value="alpha/beta hydrolase"/>
    <property type="match status" value="1"/>
</dbReference>
<dbReference type="eggNOG" id="COG1073">
    <property type="taxonomic scope" value="Bacteria"/>
</dbReference>
<evidence type="ECO:0000256" key="2">
    <source>
        <dbReference type="SAM" id="Phobius"/>
    </source>
</evidence>
<feature type="compositionally biased region" description="Low complexity" evidence="1">
    <location>
        <begin position="1"/>
        <end position="22"/>
    </location>
</feature>
<keyword evidence="2" id="KW-1133">Transmembrane helix</keyword>
<dbReference type="Gene3D" id="1.10.260.130">
    <property type="match status" value="1"/>
</dbReference>
<evidence type="ECO:0000313" key="3">
    <source>
        <dbReference type="EMBL" id="ABD09424.1"/>
    </source>
</evidence>
<feature type="region of interest" description="Disordered" evidence="1">
    <location>
        <begin position="1"/>
        <end position="31"/>
    </location>
</feature>
<dbReference type="InterPro" id="IPR029058">
    <property type="entry name" value="AB_hydrolase_fold"/>
</dbReference>
<dbReference type="EMBL" id="CP000249">
    <property type="protein sequence ID" value="ABD09424.1"/>
    <property type="molecule type" value="Genomic_DNA"/>
</dbReference>
<dbReference type="KEGG" id="fra:Francci3_0030"/>
<evidence type="ECO:0000313" key="4">
    <source>
        <dbReference type="Proteomes" id="UP000001937"/>
    </source>
</evidence>
<name>Q2JH18_FRACC</name>
<feature type="region of interest" description="Disordered" evidence="1">
    <location>
        <begin position="66"/>
        <end position="92"/>
    </location>
</feature>
<dbReference type="Proteomes" id="UP000001937">
    <property type="component" value="Chromosome"/>
</dbReference>
<dbReference type="AlphaFoldDB" id="Q2JH18"/>
<organism evidence="3 4">
    <name type="scientific">Frankia casuarinae (strain DSM 45818 / CECT 9043 / HFP020203 / CcI3)</name>
    <dbReference type="NCBI Taxonomy" id="106370"/>
    <lineage>
        <taxon>Bacteria</taxon>
        <taxon>Bacillati</taxon>
        <taxon>Actinomycetota</taxon>
        <taxon>Actinomycetes</taxon>
        <taxon>Frankiales</taxon>
        <taxon>Frankiaceae</taxon>
        <taxon>Frankia</taxon>
    </lineage>
</organism>
<gene>
    <name evidence="3" type="ordered locus">Francci3_0030</name>
</gene>
<dbReference type="GO" id="GO:0004806">
    <property type="term" value="F:triacylglycerol lipase activity"/>
    <property type="evidence" value="ECO:0007669"/>
    <property type="project" value="InterPro"/>
</dbReference>
<feature type="transmembrane region" description="Helical" evidence="2">
    <location>
        <begin position="39"/>
        <end position="57"/>
    </location>
</feature>